<accession>A0A8T2UIF1</accession>
<dbReference type="EMBL" id="CM035411">
    <property type="protein sequence ID" value="KAH7435242.1"/>
    <property type="molecule type" value="Genomic_DNA"/>
</dbReference>
<name>A0A8T2UIF1_CERRI</name>
<evidence type="ECO:0000313" key="2">
    <source>
        <dbReference type="Proteomes" id="UP000825935"/>
    </source>
</evidence>
<dbReference type="Proteomes" id="UP000825935">
    <property type="component" value="Chromosome 6"/>
</dbReference>
<dbReference type="AlphaFoldDB" id="A0A8T2UIF1"/>
<organism evidence="1 2">
    <name type="scientific">Ceratopteris richardii</name>
    <name type="common">Triangle waterfern</name>
    <dbReference type="NCBI Taxonomy" id="49495"/>
    <lineage>
        <taxon>Eukaryota</taxon>
        <taxon>Viridiplantae</taxon>
        <taxon>Streptophyta</taxon>
        <taxon>Embryophyta</taxon>
        <taxon>Tracheophyta</taxon>
        <taxon>Polypodiopsida</taxon>
        <taxon>Polypodiidae</taxon>
        <taxon>Polypodiales</taxon>
        <taxon>Pteridineae</taxon>
        <taxon>Pteridaceae</taxon>
        <taxon>Parkerioideae</taxon>
        <taxon>Ceratopteris</taxon>
    </lineage>
</organism>
<comment type="caution">
    <text evidence="1">The sequence shown here is derived from an EMBL/GenBank/DDBJ whole genome shotgun (WGS) entry which is preliminary data.</text>
</comment>
<reference evidence="1" key="1">
    <citation type="submission" date="2021-08" db="EMBL/GenBank/DDBJ databases">
        <title>WGS assembly of Ceratopteris richardii.</title>
        <authorList>
            <person name="Marchant D.B."/>
            <person name="Chen G."/>
            <person name="Jenkins J."/>
            <person name="Shu S."/>
            <person name="Leebens-Mack J."/>
            <person name="Grimwood J."/>
            <person name="Schmutz J."/>
            <person name="Soltis P."/>
            <person name="Soltis D."/>
            <person name="Chen Z.-H."/>
        </authorList>
    </citation>
    <scope>NUCLEOTIDE SEQUENCE</scope>
    <source>
        <strain evidence="1">Whitten #5841</strain>
        <tissue evidence="1">Leaf</tissue>
    </source>
</reference>
<protein>
    <submittedName>
        <fullName evidence="1">Uncharacterized protein</fullName>
    </submittedName>
</protein>
<evidence type="ECO:0000313" key="1">
    <source>
        <dbReference type="EMBL" id="KAH7435242.1"/>
    </source>
</evidence>
<sequence length="107" mass="12492">MYIKKLRTPKHCQTVDQGLQGKCMQFENSQVLPKYVYQEVLITGKCMQFENSQVLPKYVYQEVEDSKTLPNCRSRTPRCCQLDLHHLYCKSSNRVLQHTLLSPRALG</sequence>
<keyword evidence="2" id="KW-1185">Reference proteome</keyword>
<gene>
    <name evidence="1" type="ORF">KP509_06G055700</name>
</gene>
<proteinExistence type="predicted"/>